<keyword evidence="9" id="KW-1185">Reference proteome</keyword>
<evidence type="ECO:0000256" key="1">
    <source>
        <dbReference type="ARBA" id="ARBA00005417"/>
    </source>
</evidence>
<dbReference type="OrthoDB" id="9806726at2"/>
<dbReference type="RefSeq" id="WP_107991299.1">
    <property type="nucleotide sequence ID" value="NZ_QAYG01000009.1"/>
</dbReference>
<name>A0A2T5V4S1_9HYPH</name>
<dbReference type="Gene3D" id="3.40.50.300">
    <property type="entry name" value="P-loop containing nucleotide triphosphate hydrolases"/>
    <property type="match status" value="1"/>
</dbReference>
<evidence type="ECO:0000313" key="9">
    <source>
        <dbReference type="Proteomes" id="UP000244081"/>
    </source>
</evidence>
<dbReference type="InterPro" id="IPR050153">
    <property type="entry name" value="Metal_Ion_Import_ABC"/>
</dbReference>
<proteinExistence type="inferred from homology"/>
<dbReference type="InterPro" id="IPR017871">
    <property type="entry name" value="ABC_transporter-like_CS"/>
</dbReference>
<keyword evidence="5" id="KW-0862">Zinc</keyword>
<keyword evidence="6" id="KW-0406">Ion transport</keyword>
<reference evidence="8 9" key="1">
    <citation type="submission" date="2018-04" db="EMBL/GenBank/DDBJ databases">
        <title>Genomic Encyclopedia of Archaeal and Bacterial Type Strains, Phase II (KMG-II): from individual species to whole genera.</title>
        <authorList>
            <person name="Goeker M."/>
        </authorList>
    </citation>
    <scope>NUCLEOTIDE SEQUENCE [LARGE SCALE GENOMIC DNA]</scope>
    <source>
        <strain evidence="8 9">DSM 23382</strain>
    </source>
</reference>
<evidence type="ECO:0000256" key="5">
    <source>
        <dbReference type="ARBA" id="ARBA00022906"/>
    </source>
</evidence>
<dbReference type="PANTHER" id="PTHR42734:SF5">
    <property type="entry name" value="IRON TRANSPORT SYSTEM ATP-BINDING PROTEIN HI_0361-RELATED"/>
    <property type="match status" value="1"/>
</dbReference>
<keyword evidence="2" id="KW-0813">Transport</keyword>
<keyword evidence="3" id="KW-0547">Nucleotide-binding</keyword>
<protein>
    <submittedName>
        <fullName evidence="8">Zinc/manganese transport system ATP-binding protein</fullName>
    </submittedName>
</protein>
<dbReference type="CDD" id="cd03235">
    <property type="entry name" value="ABC_Metallic_Cations"/>
    <property type="match status" value="1"/>
</dbReference>
<evidence type="ECO:0000313" key="8">
    <source>
        <dbReference type="EMBL" id="PTW58767.1"/>
    </source>
</evidence>
<dbReference type="Proteomes" id="UP000244081">
    <property type="component" value="Unassembled WGS sequence"/>
</dbReference>
<comment type="similarity">
    <text evidence="1">Belongs to the ABC transporter superfamily.</text>
</comment>
<dbReference type="InterPro" id="IPR003593">
    <property type="entry name" value="AAA+_ATPase"/>
</dbReference>
<evidence type="ECO:0000256" key="3">
    <source>
        <dbReference type="ARBA" id="ARBA00022741"/>
    </source>
</evidence>
<sequence length="251" mass="27032">MSLPAIRFDDVTVAYNRHPAIHHVSGAFAPGSLTAVAGPNGAGKSTLLKTLMGELSQAEGHVDRGGLRGRDFGYLPQAADIDRHFPLTVADTVLLGGWHRTGAFGGVGRDLAGTARRALSAVGLEGFEHRHIGALSAGQFQRVLFARLLLQDARVIVLDEPFTAIDERTTGDLLRLIRRWHGEGRTVIAVLHDFDQVRAHFPSALLLAREAIAWGDTETALSPENLLRARAMAEKWDDDAAPCVVAREAAA</sequence>
<dbReference type="Pfam" id="PF00005">
    <property type="entry name" value="ABC_tran"/>
    <property type="match status" value="1"/>
</dbReference>
<evidence type="ECO:0000256" key="6">
    <source>
        <dbReference type="ARBA" id="ARBA00023065"/>
    </source>
</evidence>
<accession>A0A2T5V4S1</accession>
<dbReference type="InterPro" id="IPR027417">
    <property type="entry name" value="P-loop_NTPase"/>
</dbReference>
<evidence type="ECO:0000256" key="4">
    <source>
        <dbReference type="ARBA" id="ARBA00022840"/>
    </source>
</evidence>
<dbReference type="EMBL" id="QAYG01000009">
    <property type="protein sequence ID" value="PTW58767.1"/>
    <property type="molecule type" value="Genomic_DNA"/>
</dbReference>
<dbReference type="AlphaFoldDB" id="A0A2T5V4S1"/>
<dbReference type="InterPro" id="IPR003439">
    <property type="entry name" value="ABC_transporter-like_ATP-bd"/>
</dbReference>
<feature type="domain" description="ABC transporter" evidence="7">
    <location>
        <begin position="6"/>
        <end position="234"/>
    </location>
</feature>
<comment type="caution">
    <text evidence="8">The sequence shown here is derived from an EMBL/GenBank/DDBJ whole genome shotgun (WGS) entry which is preliminary data.</text>
</comment>
<dbReference type="GO" id="GO:0016887">
    <property type="term" value="F:ATP hydrolysis activity"/>
    <property type="evidence" value="ECO:0007669"/>
    <property type="project" value="InterPro"/>
</dbReference>
<dbReference type="PROSITE" id="PS00211">
    <property type="entry name" value="ABC_TRANSPORTER_1"/>
    <property type="match status" value="1"/>
</dbReference>
<dbReference type="PROSITE" id="PS50893">
    <property type="entry name" value="ABC_TRANSPORTER_2"/>
    <property type="match status" value="1"/>
</dbReference>
<organism evidence="8 9">
    <name type="scientific">Breoghania corrubedonensis</name>
    <dbReference type="NCBI Taxonomy" id="665038"/>
    <lineage>
        <taxon>Bacteria</taxon>
        <taxon>Pseudomonadati</taxon>
        <taxon>Pseudomonadota</taxon>
        <taxon>Alphaproteobacteria</taxon>
        <taxon>Hyphomicrobiales</taxon>
        <taxon>Stappiaceae</taxon>
        <taxon>Breoghania</taxon>
    </lineage>
</organism>
<dbReference type="GO" id="GO:0005524">
    <property type="term" value="F:ATP binding"/>
    <property type="evidence" value="ECO:0007669"/>
    <property type="project" value="UniProtKB-KW"/>
</dbReference>
<dbReference type="SUPFAM" id="SSF52540">
    <property type="entry name" value="P-loop containing nucleoside triphosphate hydrolases"/>
    <property type="match status" value="1"/>
</dbReference>
<dbReference type="PANTHER" id="PTHR42734">
    <property type="entry name" value="METAL TRANSPORT SYSTEM ATP-BINDING PROTEIN TM_0124-RELATED"/>
    <property type="match status" value="1"/>
</dbReference>
<dbReference type="SMART" id="SM00382">
    <property type="entry name" value="AAA"/>
    <property type="match status" value="1"/>
</dbReference>
<keyword evidence="4 8" id="KW-0067">ATP-binding</keyword>
<gene>
    <name evidence="8" type="ORF">C8N35_10970</name>
</gene>
<evidence type="ECO:0000259" key="7">
    <source>
        <dbReference type="PROSITE" id="PS50893"/>
    </source>
</evidence>
<keyword evidence="5" id="KW-0864">Zinc transport</keyword>
<evidence type="ECO:0000256" key="2">
    <source>
        <dbReference type="ARBA" id="ARBA00022448"/>
    </source>
</evidence>
<dbReference type="GO" id="GO:0006829">
    <property type="term" value="P:zinc ion transport"/>
    <property type="evidence" value="ECO:0007669"/>
    <property type="project" value="UniProtKB-KW"/>
</dbReference>